<dbReference type="InterPro" id="IPR013784">
    <property type="entry name" value="Carb-bd-like_fold"/>
</dbReference>
<name>A0A9D4V6P7_ADICA</name>
<dbReference type="AlphaFoldDB" id="A0A9D4V6P7"/>
<accession>A0A9D4V6P7</accession>
<dbReference type="InterPro" id="IPR002044">
    <property type="entry name" value="CBM20"/>
</dbReference>
<evidence type="ECO:0000313" key="4">
    <source>
        <dbReference type="Proteomes" id="UP000886520"/>
    </source>
</evidence>
<dbReference type="GO" id="GO:0016020">
    <property type="term" value="C:membrane"/>
    <property type="evidence" value="ECO:0007669"/>
    <property type="project" value="TreeGrafter"/>
</dbReference>
<keyword evidence="4" id="KW-1185">Reference proteome</keyword>
<dbReference type="Proteomes" id="UP000886520">
    <property type="component" value="Chromosome 4"/>
</dbReference>
<proteinExistence type="predicted"/>
<dbReference type="PANTHER" id="PTHR15048">
    <property type="entry name" value="STARCH-BINDING DOMAIN-CONTAINING PROTEIN 1"/>
    <property type="match status" value="1"/>
</dbReference>
<gene>
    <name evidence="3" type="ORF">GOP47_0003645</name>
</gene>
<dbReference type="CDD" id="cd05467">
    <property type="entry name" value="CBM20"/>
    <property type="match status" value="1"/>
</dbReference>
<evidence type="ECO:0000256" key="1">
    <source>
        <dbReference type="SAM" id="MobiDB-lite"/>
    </source>
</evidence>
<dbReference type="Gene3D" id="2.60.40.10">
    <property type="entry name" value="Immunoglobulins"/>
    <property type="match status" value="1"/>
</dbReference>
<feature type="domain" description="CBM20" evidence="2">
    <location>
        <begin position="87"/>
        <end position="189"/>
    </location>
</feature>
<dbReference type="Pfam" id="PF00686">
    <property type="entry name" value="CBM_20"/>
    <property type="match status" value="1"/>
</dbReference>
<feature type="compositionally biased region" description="Polar residues" evidence="1">
    <location>
        <begin position="206"/>
        <end position="215"/>
    </location>
</feature>
<dbReference type="EMBL" id="JABFUD020000004">
    <property type="protein sequence ID" value="KAI5080462.1"/>
    <property type="molecule type" value="Genomic_DNA"/>
</dbReference>
<reference evidence="3" key="1">
    <citation type="submission" date="2021-01" db="EMBL/GenBank/DDBJ databases">
        <title>Adiantum capillus-veneris genome.</title>
        <authorList>
            <person name="Fang Y."/>
            <person name="Liao Q."/>
        </authorList>
    </citation>
    <scope>NUCLEOTIDE SEQUENCE</scope>
    <source>
        <strain evidence="3">H3</strain>
        <tissue evidence="3">Leaf</tissue>
    </source>
</reference>
<organism evidence="3 4">
    <name type="scientific">Adiantum capillus-veneris</name>
    <name type="common">Maidenhair fern</name>
    <dbReference type="NCBI Taxonomy" id="13818"/>
    <lineage>
        <taxon>Eukaryota</taxon>
        <taxon>Viridiplantae</taxon>
        <taxon>Streptophyta</taxon>
        <taxon>Embryophyta</taxon>
        <taxon>Tracheophyta</taxon>
        <taxon>Polypodiopsida</taxon>
        <taxon>Polypodiidae</taxon>
        <taxon>Polypodiales</taxon>
        <taxon>Pteridineae</taxon>
        <taxon>Pteridaceae</taxon>
        <taxon>Vittarioideae</taxon>
        <taxon>Adiantum</taxon>
    </lineage>
</organism>
<evidence type="ECO:0000313" key="3">
    <source>
        <dbReference type="EMBL" id="KAI5080462.1"/>
    </source>
</evidence>
<evidence type="ECO:0000259" key="2">
    <source>
        <dbReference type="PROSITE" id="PS51166"/>
    </source>
</evidence>
<dbReference type="FunFam" id="2.60.40.10:FF:000552">
    <property type="entry name" value="Related to glucoamylase"/>
    <property type="match status" value="1"/>
</dbReference>
<comment type="caution">
    <text evidence="3">The sequence shown here is derived from an EMBL/GenBank/DDBJ whole genome shotgun (WGS) entry which is preliminary data.</text>
</comment>
<dbReference type="OrthoDB" id="550577at2759"/>
<dbReference type="SMART" id="SM01065">
    <property type="entry name" value="CBM_2"/>
    <property type="match status" value="1"/>
</dbReference>
<feature type="region of interest" description="Disordered" evidence="1">
    <location>
        <begin position="203"/>
        <end position="224"/>
    </location>
</feature>
<dbReference type="PROSITE" id="PS51166">
    <property type="entry name" value="CBM20"/>
    <property type="match status" value="1"/>
</dbReference>
<sequence>MQGLSAFRIAHCSFRCSPAAKQDLVLLGFQQTSGSLKCSRKGFSTSVPILKAILQDGSATENLQIPLGGEVRSNQAEEEVKNDCVALEEGPTIEVKFVLEKKCHFGERFNVVGNDPIFGSWDVKAAIPMEWADGDIWTAEVNVPAEKEFEFKFVLTGEGGEVVWQPGSNRVFKTVGGISLLVVNEEWGSVGETTATKVQLFPTDPVNETSTTTEAEGTLVPGDISGAEDAAKDEIVMALESTEDGTEANSTPTAESDLNAAPEVPMAELDIATTVVKSVVVVDGTV</sequence>
<dbReference type="GO" id="GO:2001070">
    <property type="term" value="F:starch binding"/>
    <property type="evidence" value="ECO:0007669"/>
    <property type="project" value="InterPro"/>
</dbReference>
<dbReference type="PANTHER" id="PTHR15048:SF0">
    <property type="entry name" value="STARCH-BINDING DOMAIN-CONTAINING PROTEIN 1"/>
    <property type="match status" value="1"/>
</dbReference>
<protein>
    <recommendedName>
        <fullName evidence="2">CBM20 domain-containing protein</fullName>
    </recommendedName>
</protein>
<dbReference type="InterPro" id="IPR013783">
    <property type="entry name" value="Ig-like_fold"/>
</dbReference>
<dbReference type="SUPFAM" id="SSF49452">
    <property type="entry name" value="Starch-binding domain-like"/>
    <property type="match status" value="1"/>
</dbReference>